<dbReference type="Gene3D" id="3.90.1640.30">
    <property type="match status" value="1"/>
</dbReference>
<dbReference type="PANTHER" id="PTHR30255">
    <property type="entry name" value="SINGLE-STRANDED-DNA-SPECIFIC EXONUCLEASE RECJ"/>
    <property type="match status" value="1"/>
</dbReference>
<dbReference type="InterPro" id="IPR001667">
    <property type="entry name" value="DDH_dom"/>
</dbReference>
<evidence type="ECO:0000313" key="3">
    <source>
        <dbReference type="EMBL" id="ABR55593.1"/>
    </source>
</evidence>
<accession>A6USX1</accession>
<dbReference type="EMBL" id="CP000742">
    <property type="protein sequence ID" value="ABR55593.1"/>
    <property type="molecule type" value="Genomic_DNA"/>
</dbReference>
<dbReference type="Pfam" id="PF01368">
    <property type="entry name" value="DHH"/>
    <property type="match status" value="1"/>
</dbReference>
<dbReference type="SUPFAM" id="SSF64182">
    <property type="entry name" value="DHH phosphoesterases"/>
    <property type="match status" value="1"/>
</dbReference>
<reference evidence="3" key="1">
    <citation type="submission" date="2007-06" db="EMBL/GenBank/DDBJ databases">
        <title>Complete sequence of Methanococcus vannielii SB.</title>
        <authorList>
            <consortium name="US DOE Joint Genome Institute"/>
            <person name="Copeland A."/>
            <person name="Lucas S."/>
            <person name="Lapidus A."/>
            <person name="Barry K."/>
            <person name="Glavina del Rio T."/>
            <person name="Dalin E."/>
            <person name="Tice H."/>
            <person name="Pitluck S."/>
            <person name="Chain P."/>
            <person name="Malfatti S."/>
            <person name="Shin M."/>
            <person name="Vergez L."/>
            <person name="Schmutz J."/>
            <person name="Larimer F."/>
            <person name="Land M."/>
            <person name="Hauser L."/>
            <person name="Kyrpides N."/>
            <person name="Anderson I."/>
            <person name="Sieprawska-Lupa M."/>
            <person name="Whitman W.B."/>
            <person name="Richardson P."/>
        </authorList>
    </citation>
    <scope>NUCLEOTIDE SEQUENCE [LARGE SCALE GENOMIC DNA]</scope>
    <source>
        <strain evidence="3">SB</strain>
    </source>
</reference>
<dbReference type="RefSeq" id="WP_012066506.1">
    <property type="nucleotide sequence ID" value="NC_009634.1"/>
</dbReference>
<dbReference type="PANTHER" id="PTHR30255:SF2">
    <property type="entry name" value="SINGLE-STRANDED-DNA-SPECIFIC EXONUCLEASE RECJ"/>
    <property type="match status" value="1"/>
</dbReference>
<evidence type="ECO:0000259" key="1">
    <source>
        <dbReference type="Pfam" id="PF01368"/>
    </source>
</evidence>
<keyword evidence="4" id="KW-1185">Reference proteome</keyword>
<proteinExistence type="predicted"/>
<sequence length="432" mass="48749">MEMLHLNDVSKFNELTAQIKDKIEKKEGLIRIITHHDTDGLTAGFIILKTLYRLNKTFQMTILEQLTKENLEKLSLENKDNLYIFCDMGSGQSDIIENLGFDAIILDHHPPTNFEAKFGKILQLNAHIIGSNGSKEISASGICYLVARTFGYYDLAPIAIIGAIGDMQHKPFLGLNKYILNEARKNRYLSVIKDSVYNCYNLPISKAIYYSTQPYIRELNTLDAINLLLDKIEINSKKNGTTVEESEKMFSELQNYVKIEELCIDKYNINHNLKDGFYISEVLNSCGRMELTSTAIGILLGDEECIKQGENAYITYKEELVLELQKIKILTLENIEYFIGDKGKTGIMASLMVKNKPVFGFSENGEYYKVSSRGNSELVRCGLNLSEVMKISKKYGGDGGGHDIASGGIIQKAYLTEFLNEVDKLVTDQLKK</sequence>
<feature type="domain" description="DHHA1" evidence="2">
    <location>
        <begin position="340"/>
        <end position="426"/>
    </location>
</feature>
<dbReference type="AlphaFoldDB" id="A6USX1"/>
<gene>
    <name evidence="3" type="ordered locus">Mevan_1701</name>
</gene>
<dbReference type="GO" id="GO:0004527">
    <property type="term" value="F:exonuclease activity"/>
    <property type="evidence" value="ECO:0007669"/>
    <property type="project" value="UniProtKB-KW"/>
</dbReference>
<dbReference type="OrthoDB" id="36101at2157"/>
<evidence type="ECO:0000259" key="2">
    <source>
        <dbReference type="Pfam" id="PF02272"/>
    </source>
</evidence>
<dbReference type="GeneID" id="5325183"/>
<dbReference type="Gene3D" id="3.10.310.30">
    <property type="match status" value="1"/>
</dbReference>
<feature type="domain" description="DDH" evidence="1">
    <location>
        <begin position="30"/>
        <end position="147"/>
    </location>
</feature>
<dbReference type="Pfam" id="PF02272">
    <property type="entry name" value="DHHA1"/>
    <property type="match status" value="1"/>
</dbReference>
<dbReference type="HOGENOM" id="CLU_042622_0_0_2"/>
<organism evidence="3 4">
    <name type="scientific">Methanococcus vannielii (strain ATCC 35089 / DSM 1224 / JCM 13029 / OCM 148 / SB)</name>
    <dbReference type="NCBI Taxonomy" id="406327"/>
    <lineage>
        <taxon>Archaea</taxon>
        <taxon>Methanobacteriati</taxon>
        <taxon>Methanobacteriota</taxon>
        <taxon>Methanomada group</taxon>
        <taxon>Methanococci</taxon>
        <taxon>Methanococcales</taxon>
        <taxon>Methanococcaceae</taxon>
        <taxon>Methanococcus</taxon>
    </lineage>
</organism>
<dbReference type="InterPro" id="IPR038763">
    <property type="entry name" value="DHH_sf"/>
</dbReference>
<dbReference type="GO" id="GO:0003676">
    <property type="term" value="F:nucleic acid binding"/>
    <property type="evidence" value="ECO:0007669"/>
    <property type="project" value="InterPro"/>
</dbReference>
<dbReference type="InterPro" id="IPR051673">
    <property type="entry name" value="SSDNA_exonuclease_RecJ"/>
</dbReference>
<protein>
    <submittedName>
        <fullName evidence="3">Phosphoesterase RecJ domain protein</fullName>
    </submittedName>
</protein>
<evidence type="ECO:0000313" key="4">
    <source>
        <dbReference type="Proteomes" id="UP000001107"/>
    </source>
</evidence>
<dbReference type="STRING" id="406327.Mevan_1701"/>
<name>A6USX1_METVS</name>
<dbReference type="eggNOG" id="arCOG00427">
    <property type="taxonomic scope" value="Archaea"/>
</dbReference>
<dbReference type="InterPro" id="IPR003156">
    <property type="entry name" value="DHHA1_dom"/>
</dbReference>
<dbReference type="KEGG" id="mvn:Mevan_1701"/>
<dbReference type="Proteomes" id="UP000001107">
    <property type="component" value="Chromosome"/>
</dbReference>